<name>A0A7J7L4L3_9MAGN</name>
<sequence>MMIPGFLTHNSTRASMGVDICFGSNNCTQIYKPGKVRLTKWHMANGANTMNENIHGEYCKRS</sequence>
<comment type="caution">
    <text evidence="1">The sequence shown here is derived from an EMBL/GenBank/DDBJ whole genome shotgun (WGS) entry which is preliminary data.</text>
</comment>
<organism evidence="1 2">
    <name type="scientific">Kingdonia uniflora</name>
    <dbReference type="NCBI Taxonomy" id="39325"/>
    <lineage>
        <taxon>Eukaryota</taxon>
        <taxon>Viridiplantae</taxon>
        <taxon>Streptophyta</taxon>
        <taxon>Embryophyta</taxon>
        <taxon>Tracheophyta</taxon>
        <taxon>Spermatophyta</taxon>
        <taxon>Magnoliopsida</taxon>
        <taxon>Ranunculales</taxon>
        <taxon>Circaeasteraceae</taxon>
        <taxon>Kingdonia</taxon>
    </lineage>
</organism>
<dbReference type="AlphaFoldDB" id="A0A7J7L4L3"/>
<dbReference type="Proteomes" id="UP000541444">
    <property type="component" value="Unassembled WGS sequence"/>
</dbReference>
<reference evidence="1 2" key="1">
    <citation type="journal article" date="2020" name="IScience">
        <title>Genome Sequencing of the Endangered Kingdonia uniflora (Circaeasteraceae, Ranunculales) Reveals Potential Mechanisms of Evolutionary Specialization.</title>
        <authorList>
            <person name="Sun Y."/>
            <person name="Deng T."/>
            <person name="Zhang A."/>
            <person name="Moore M.J."/>
            <person name="Landis J.B."/>
            <person name="Lin N."/>
            <person name="Zhang H."/>
            <person name="Zhang X."/>
            <person name="Huang J."/>
            <person name="Zhang X."/>
            <person name="Sun H."/>
            <person name="Wang H."/>
        </authorList>
    </citation>
    <scope>NUCLEOTIDE SEQUENCE [LARGE SCALE GENOMIC DNA]</scope>
    <source>
        <strain evidence="1">TB1705</strain>
        <tissue evidence="1">Leaf</tissue>
    </source>
</reference>
<evidence type="ECO:0000313" key="2">
    <source>
        <dbReference type="Proteomes" id="UP000541444"/>
    </source>
</evidence>
<gene>
    <name evidence="1" type="ORF">GIB67_031791</name>
</gene>
<evidence type="ECO:0000313" key="1">
    <source>
        <dbReference type="EMBL" id="KAF6137512.1"/>
    </source>
</evidence>
<proteinExistence type="predicted"/>
<protein>
    <submittedName>
        <fullName evidence="1">Uncharacterized protein</fullName>
    </submittedName>
</protein>
<dbReference type="EMBL" id="JACGCM010002647">
    <property type="protein sequence ID" value="KAF6137512.1"/>
    <property type="molecule type" value="Genomic_DNA"/>
</dbReference>
<keyword evidence="2" id="KW-1185">Reference proteome</keyword>
<accession>A0A7J7L4L3</accession>